<evidence type="ECO:0000313" key="3">
    <source>
        <dbReference type="Proteomes" id="UP000585272"/>
    </source>
</evidence>
<keyword evidence="1" id="KW-1133">Transmembrane helix</keyword>
<feature type="transmembrane region" description="Helical" evidence="1">
    <location>
        <begin position="85"/>
        <end position="106"/>
    </location>
</feature>
<accession>A0A840IFU4</accession>
<dbReference type="RefSeq" id="WP_183343442.1">
    <property type="nucleotide sequence ID" value="NZ_JACHNU010000004.1"/>
</dbReference>
<proteinExistence type="predicted"/>
<dbReference type="AlphaFoldDB" id="A0A840IFU4"/>
<organism evidence="2 3">
    <name type="scientific">Conexibacter arvalis</name>
    <dbReference type="NCBI Taxonomy" id="912552"/>
    <lineage>
        <taxon>Bacteria</taxon>
        <taxon>Bacillati</taxon>
        <taxon>Actinomycetota</taxon>
        <taxon>Thermoleophilia</taxon>
        <taxon>Solirubrobacterales</taxon>
        <taxon>Conexibacteraceae</taxon>
        <taxon>Conexibacter</taxon>
    </lineage>
</organism>
<evidence type="ECO:0000313" key="2">
    <source>
        <dbReference type="EMBL" id="MBB4663732.1"/>
    </source>
</evidence>
<protein>
    <recommendedName>
        <fullName evidence="4">ABC transporter permease</fullName>
    </recommendedName>
</protein>
<comment type="caution">
    <text evidence="2">The sequence shown here is derived from an EMBL/GenBank/DDBJ whole genome shotgun (WGS) entry which is preliminary data.</text>
</comment>
<keyword evidence="3" id="KW-1185">Reference proteome</keyword>
<evidence type="ECO:0000256" key="1">
    <source>
        <dbReference type="SAM" id="Phobius"/>
    </source>
</evidence>
<keyword evidence="1" id="KW-0812">Transmembrane</keyword>
<gene>
    <name evidence="2" type="ORF">BDZ31_003327</name>
</gene>
<evidence type="ECO:0008006" key="4">
    <source>
        <dbReference type="Google" id="ProtNLM"/>
    </source>
</evidence>
<reference evidence="2 3" key="1">
    <citation type="submission" date="2020-08" db="EMBL/GenBank/DDBJ databases">
        <title>Genomic Encyclopedia of Archaeal and Bacterial Type Strains, Phase II (KMG-II): from individual species to whole genera.</title>
        <authorList>
            <person name="Goeker M."/>
        </authorList>
    </citation>
    <scope>NUCLEOTIDE SEQUENCE [LARGE SCALE GENOMIC DNA]</scope>
    <source>
        <strain evidence="2 3">DSM 23288</strain>
    </source>
</reference>
<sequence>MSAALLSVGEMTLRGLSRRRASLALLFALPLAFYLARHGQPWQAVRFLGVGLAWAASTIALFAALDARGTEPRLRVSGWSWRDLVAGRVGAIALLGLVLAGCYVALVAVDRPIGTTGSLALALAVTAITGVATGSALGALAPRELEGALLLFIVAGLQMVVDPEAGAARLLPFWSTRELMTRAIEGSSSSASLAAALVHAGATVALCALVTAIASRRRIGA</sequence>
<feature type="transmembrane region" description="Helical" evidence="1">
    <location>
        <begin position="148"/>
        <end position="171"/>
    </location>
</feature>
<feature type="transmembrane region" description="Helical" evidence="1">
    <location>
        <begin position="44"/>
        <end position="65"/>
    </location>
</feature>
<name>A0A840IFU4_9ACTN</name>
<dbReference type="EMBL" id="JACHNU010000004">
    <property type="protein sequence ID" value="MBB4663732.1"/>
    <property type="molecule type" value="Genomic_DNA"/>
</dbReference>
<keyword evidence="1" id="KW-0472">Membrane</keyword>
<feature type="transmembrane region" description="Helical" evidence="1">
    <location>
        <begin position="21"/>
        <end position="38"/>
    </location>
</feature>
<feature type="transmembrane region" description="Helical" evidence="1">
    <location>
        <begin position="191"/>
        <end position="214"/>
    </location>
</feature>
<dbReference type="Proteomes" id="UP000585272">
    <property type="component" value="Unassembled WGS sequence"/>
</dbReference>
<feature type="transmembrane region" description="Helical" evidence="1">
    <location>
        <begin position="118"/>
        <end position="141"/>
    </location>
</feature>